<gene>
    <name evidence="12" type="ORF">FRE64_01040</name>
</gene>
<feature type="domain" description="Probable transposase IS891/IS1136/IS1341" evidence="9">
    <location>
        <begin position="196"/>
        <end position="290"/>
    </location>
</feature>
<organism evidence="12 13">
    <name type="scientific">Euhalothece natronophila Z-M001</name>
    <dbReference type="NCBI Taxonomy" id="522448"/>
    <lineage>
        <taxon>Bacteria</taxon>
        <taxon>Bacillati</taxon>
        <taxon>Cyanobacteriota</taxon>
        <taxon>Cyanophyceae</taxon>
        <taxon>Oscillatoriophycideae</taxon>
        <taxon>Chroococcales</taxon>
        <taxon>Halothecacae</taxon>
        <taxon>Halothece cluster</taxon>
        <taxon>Euhalothece</taxon>
    </lineage>
</organism>
<dbReference type="InterPro" id="IPR021027">
    <property type="entry name" value="Transposase_put_HTH"/>
</dbReference>
<reference evidence="12" key="1">
    <citation type="submission" date="2019-08" db="EMBL/GenBank/DDBJ databases">
        <title>Carotenoids and Carotenoid Binding Proteins in the Halophilic Cyanobacterium Euhalothece sp. ZM00.</title>
        <authorList>
            <person name="Cho S.M."/>
            <person name="Song J.Y."/>
            <person name="Park Y.-I."/>
        </authorList>
    </citation>
    <scope>NUCLEOTIDE SEQUENCE [LARGE SCALE GENOMIC DNA]</scope>
    <source>
        <strain evidence="12">Z-M001</strain>
    </source>
</reference>
<feature type="compositionally biased region" description="Polar residues" evidence="8">
    <location>
        <begin position="431"/>
        <end position="440"/>
    </location>
</feature>
<dbReference type="NCBIfam" id="NF040570">
    <property type="entry name" value="guided_TnpB"/>
    <property type="match status" value="1"/>
</dbReference>
<feature type="domain" description="Cas12f1-like TNB" evidence="10">
    <location>
        <begin position="306"/>
        <end position="372"/>
    </location>
</feature>
<evidence type="ECO:0000256" key="5">
    <source>
        <dbReference type="ARBA" id="ARBA00023125"/>
    </source>
</evidence>
<keyword evidence="13" id="KW-1185">Reference proteome</keyword>
<accession>A0A5B8NJG7</accession>
<dbReference type="RefSeq" id="WP_146294262.1">
    <property type="nucleotide sequence ID" value="NZ_CP042326.1"/>
</dbReference>
<evidence type="ECO:0000256" key="8">
    <source>
        <dbReference type="SAM" id="MobiDB-lite"/>
    </source>
</evidence>
<dbReference type="Pfam" id="PF01385">
    <property type="entry name" value="OrfB_IS605"/>
    <property type="match status" value="1"/>
</dbReference>
<protein>
    <submittedName>
        <fullName evidence="12">Transposase</fullName>
    </submittedName>
</protein>
<dbReference type="Pfam" id="PF07282">
    <property type="entry name" value="Cas12f1-like_TNB"/>
    <property type="match status" value="1"/>
</dbReference>
<evidence type="ECO:0000313" key="12">
    <source>
        <dbReference type="EMBL" id="QDZ38651.1"/>
    </source>
</evidence>
<evidence type="ECO:0000256" key="7">
    <source>
        <dbReference type="SAM" id="Coils"/>
    </source>
</evidence>
<dbReference type="KEGG" id="enn:FRE64_01040"/>
<dbReference type="Proteomes" id="UP000318453">
    <property type="component" value="Chromosome"/>
</dbReference>
<dbReference type="InterPro" id="IPR001959">
    <property type="entry name" value="Transposase"/>
</dbReference>
<evidence type="ECO:0000259" key="11">
    <source>
        <dbReference type="Pfam" id="PF12323"/>
    </source>
</evidence>
<evidence type="ECO:0000313" key="13">
    <source>
        <dbReference type="Proteomes" id="UP000318453"/>
    </source>
</evidence>
<dbReference type="GO" id="GO:0003677">
    <property type="term" value="F:DNA binding"/>
    <property type="evidence" value="ECO:0007669"/>
    <property type="project" value="UniProtKB-KW"/>
</dbReference>
<proteinExistence type="inferred from homology"/>
<feature type="compositionally biased region" description="Basic and acidic residues" evidence="8">
    <location>
        <begin position="400"/>
        <end position="411"/>
    </location>
</feature>
<feature type="region of interest" description="Disordered" evidence="8">
    <location>
        <begin position="382"/>
        <end position="411"/>
    </location>
</feature>
<dbReference type="OrthoDB" id="466512at2"/>
<dbReference type="EMBL" id="CP042326">
    <property type="protein sequence ID" value="QDZ38651.1"/>
    <property type="molecule type" value="Genomic_DNA"/>
</dbReference>
<feature type="domain" description="Transposase putative helix-turn-helix" evidence="11">
    <location>
        <begin position="1"/>
        <end position="46"/>
    </location>
</feature>
<comment type="similarity">
    <text evidence="1">In the C-terminal section; belongs to the transposase 35 family.</text>
</comment>
<dbReference type="GO" id="GO:0046872">
    <property type="term" value="F:metal ion binding"/>
    <property type="evidence" value="ECO:0007669"/>
    <property type="project" value="UniProtKB-KW"/>
</dbReference>
<name>A0A5B8NJG7_9CHRO</name>
<dbReference type="Pfam" id="PF12323">
    <property type="entry name" value="HTH_OrfB_IS605"/>
    <property type="match status" value="1"/>
</dbReference>
<keyword evidence="3" id="KW-0479">Metal-binding</keyword>
<evidence type="ECO:0000256" key="2">
    <source>
        <dbReference type="ARBA" id="ARBA00022578"/>
    </source>
</evidence>
<feature type="coiled-coil region" evidence="7">
    <location>
        <begin position="222"/>
        <end position="266"/>
    </location>
</feature>
<feature type="region of interest" description="Disordered" evidence="8">
    <location>
        <begin position="423"/>
        <end position="455"/>
    </location>
</feature>
<evidence type="ECO:0000256" key="1">
    <source>
        <dbReference type="ARBA" id="ARBA00008761"/>
    </source>
</evidence>
<keyword evidence="2" id="KW-0815">Transposition</keyword>
<dbReference type="GO" id="GO:0032196">
    <property type="term" value="P:transposition"/>
    <property type="evidence" value="ECO:0007669"/>
    <property type="project" value="UniProtKB-KW"/>
</dbReference>
<keyword evidence="4" id="KW-0862">Zinc</keyword>
<evidence type="ECO:0000256" key="4">
    <source>
        <dbReference type="ARBA" id="ARBA00022833"/>
    </source>
</evidence>
<keyword evidence="6" id="KW-0233">DNA recombination</keyword>
<evidence type="ECO:0000256" key="6">
    <source>
        <dbReference type="ARBA" id="ARBA00023172"/>
    </source>
</evidence>
<dbReference type="InterPro" id="IPR010095">
    <property type="entry name" value="Cas12f1-like_TNB"/>
</dbReference>
<evidence type="ECO:0000259" key="9">
    <source>
        <dbReference type="Pfam" id="PF01385"/>
    </source>
</evidence>
<keyword evidence="5" id="KW-0238">DNA-binding</keyword>
<sequence length="455" mass="52116">MFTLSYEFKLEPNQLQIDMIEQTLGVCRTVWNYALRERKDWINSRKCPVNACSIEKEYIIPADEPYPSYSRQAKALTEAKKDSERLKSVNAQVLQQVLRTLDRAFSDMKSRGFGFPRFKNKYRLRSYLIPQIRGEVLKGNQIKLPQLGWVRFRKSRDIPEGFKVKQVRVIRKASGYFVMLSLQLDVEVPQPFPHGHPRGLDLGFDKFVATSDGLEVKRPRFLESLQRKLRLLQRRLKNKQKGSNNRHKLNRKIARVHQRISDARKNWHFQLAHQLCDGAGMIFVEDINFRSWQRGMLSKHAADAGFGQFVNILEWVCWKRDVYFAKVDKDGTSQECSQCGAHTGKKTLDVRVHHCPECGYIGSRDVVSAEVIRNRGLTRARVSRASSSDPSAGFPRIGKRSLESRPKGLSDLGQRLENKQIACGGDLTGMEETSSSQEPETGNLVVRLGISRHSA</sequence>
<dbReference type="GO" id="GO:0006310">
    <property type="term" value="P:DNA recombination"/>
    <property type="evidence" value="ECO:0007669"/>
    <property type="project" value="UniProtKB-KW"/>
</dbReference>
<keyword evidence="7" id="KW-0175">Coiled coil</keyword>
<dbReference type="AlphaFoldDB" id="A0A5B8NJG7"/>
<evidence type="ECO:0000256" key="3">
    <source>
        <dbReference type="ARBA" id="ARBA00022723"/>
    </source>
</evidence>
<evidence type="ECO:0000259" key="10">
    <source>
        <dbReference type="Pfam" id="PF07282"/>
    </source>
</evidence>